<evidence type="ECO:0000256" key="1">
    <source>
        <dbReference type="SAM" id="MobiDB-lite"/>
    </source>
</evidence>
<dbReference type="AlphaFoldDB" id="A0A4Z2GHV5"/>
<evidence type="ECO:0000313" key="2">
    <source>
        <dbReference type="EMBL" id="TNN52755.1"/>
    </source>
</evidence>
<gene>
    <name evidence="2" type="ORF">EYF80_037059</name>
</gene>
<dbReference type="EMBL" id="SRLO01000537">
    <property type="protein sequence ID" value="TNN52755.1"/>
    <property type="molecule type" value="Genomic_DNA"/>
</dbReference>
<dbReference type="Proteomes" id="UP000314294">
    <property type="component" value="Unassembled WGS sequence"/>
</dbReference>
<reference evidence="2 3" key="1">
    <citation type="submission" date="2019-03" db="EMBL/GenBank/DDBJ databases">
        <title>First draft genome of Liparis tanakae, snailfish: a comprehensive survey of snailfish specific genes.</title>
        <authorList>
            <person name="Kim W."/>
            <person name="Song I."/>
            <person name="Jeong J.-H."/>
            <person name="Kim D."/>
            <person name="Kim S."/>
            <person name="Ryu S."/>
            <person name="Song J.Y."/>
            <person name="Lee S.K."/>
        </authorList>
    </citation>
    <scope>NUCLEOTIDE SEQUENCE [LARGE SCALE GENOMIC DNA]</scope>
    <source>
        <tissue evidence="2">Muscle</tissue>
    </source>
</reference>
<keyword evidence="3" id="KW-1185">Reference proteome</keyword>
<organism evidence="2 3">
    <name type="scientific">Liparis tanakae</name>
    <name type="common">Tanaka's snailfish</name>
    <dbReference type="NCBI Taxonomy" id="230148"/>
    <lineage>
        <taxon>Eukaryota</taxon>
        <taxon>Metazoa</taxon>
        <taxon>Chordata</taxon>
        <taxon>Craniata</taxon>
        <taxon>Vertebrata</taxon>
        <taxon>Euteleostomi</taxon>
        <taxon>Actinopterygii</taxon>
        <taxon>Neopterygii</taxon>
        <taxon>Teleostei</taxon>
        <taxon>Neoteleostei</taxon>
        <taxon>Acanthomorphata</taxon>
        <taxon>Eupercaria</taxon>
        <taxon>Perciformes</taxon>
        <taxon>Cottioidei</taxon>
        <taxon>Cottales</taxon>
        <taxon>Liparidae</taxon>
        <taxon>Liparis</taxon>
    </lineage>
</organism>
<protein>
    <submittedName>
        <fullName evidence="2">Uncharacterized protein</fullName>
    </submittedName>
</protein>
<feature type="region of interest" description="Disordered" evidence="1">
    <location>
        <begin position="126"/>
        <end position="146"/>
    </location>
</feature>
<name>A0A4Z2GHV5_9TELE</name>
<sequence>MPLRLTSPARPVTGTSPGDGRGAAWSGVERRGAACSICSQTELTRMQQKEKLENPNSGFCGPEKFREPPEVTTSNFAADVSAVVFFLHAASSRGERDGRLPGAFKRVSLQRMMYLELHYVSRNKTPAEGRAFSSPSDDTEVVSNRR</sequence>
<proteinExistence type="predicted"/>
<feature type="region of interest" description="Disordered" evidence="1">
    <location>
        <begin position="46"/>
        <end position="71"/>
    </location>
</feature>
<accession>A0A4Z2GHV5</accession>
<evidence type="ECO:0000313" key="3">
    <source>
        <dbReference type="Proteomes" id="UP000314294"/>
    </source>
</evidence>
<feature type="region of interest" description="Disordered" evidence="1">
    <location>
        <begin position="1"/>
        <end position="25"/>
    </location>
</feature>
<comment type="caution">
    <text evidence="2">The sequence shown here is derived from an EMBL/GenBank/DDBJ whole genome shotgun (WGS) entry which is preliminary data.</text>
</comment>